<gene>
    <name evidence="2" type="ORF">HY221_01495</name>
</gene>
<keyword evidence="2" id="KW-0378">Hydrolase</keyword>
<comment type="caution">
    <text evidence="2">The sequence shown here is derived from an EMBL/GenBank/DDBJ whole genome shotgun (WGS) entry which is preliminary data.</text>
</comment>
<protein>
    <submittedName>
        <fullName evidence="2">Alpha/beta hydrolase</fullName>
    </submittedName>
</protein>
<evidence type="ECO:0000313" key="2">
    <source>
        <dbReference type="EMBL" id="MBI3630989.1"/>
    </source>
</evidence>
<proteinExistence type="predicted"/>
<organism evidence="2 3">
    <name type="scientific">Candidatus Sungiibacteriota bacterium</name>
    <dbReference type="NCBI Taxonomy" id="2750080"/>
    <lineage>
        <taxon>Bacteria</taxon>
        <taxon>Candidatus Sungiibacteriota</taxon>
    </lineage>
</organism>
<dbReference type="GO" id="GO:0016787">
    <property type="term" value="F:hydrolase activity"/>
    <property type="evidence" value="ECO:0007669"/>
    <property type="project" value="UniProtKB-KW"/>
</dbReference>
<name>A0A932VRS4_9BACT</name>
<dbReference type="EMBL" id="JACQCR010000033">
    <property type="protein sequence ID" value="MBI3630989.1"/>
    <property type="molecule type" value="Genomic_DNA"/>
</dbReference>
<accession>A0A932VRS4</accession>
<dbReference type="InterPro" id="IPR029058">
    <property type="entry name" value="AB_hydrolase_fold"/>
</dbReference>
<dbReference type="PANTHER" id="PTHR42886:SF29">
    <property type="entry name" value="PUMMELIG, ISOFORM A"/>
    <property type="match status" value="1"/>
</dbReference>
<evidence type="ECO:0000259" key="1">
    <source>
        <dbReference type="Pfam" id="PF12697"/>
    </source>
</evidence>
<dbReference type="InterPro" id="IPR000073">
    <property type="entry name" value="AB_hydrolase_1"/>
</dbReference>
<reference evidence="2" key="1">
    <citation type="submission" date="2020-07" db="EMBL/GenBank/DDBJ databases">
        <title>Huge and variable diversity of episymbiotic CPR bacteria and DPANN archaea in groundwater ecosystems.</title>
        <authorList>
            <person name="He C.Y."/>
            <person name="Keren R."/>
            <person name="Whittaker M."/>
            <person name="Farag I.F."/>
            <person name="Doudna J."/>
            <person name="Cate J.H.D."/>
            <person name="Banfield J.F."/>
        </authorList>
    </citation>
    <scope>NUCLEOTIDE SEQUENCE</scope>
    <source>
        <strain evidence="2">NC_groundwater_973_Pr1_S-0.2um_54_13</strain>
    </source>
</reference>
<dbReference type="PANTHER" id="PTHR42886">
    <property type="entry name" value="RE40534P-RELATED"/>
    <property type="match status" value="1"/>
</dbReference>
<evidence type="ECO:0000313" key="3">
    <source>
        <dbReference type="Proteomes" id="UP000753196"/>
    </source>
</evidence>
<sequence length="230" mass="26062">MTPAVIFVHGLGLTGDVWAPQQKWCKEHQIESVALTLPGHGSRRNDVASVTGMVDEIIAATQHLEKVILVGHSFGGLLCALAAPKIQNIEHIILINPLLAAKQIKRSFFISMKMGEFAQQFFGVRKRPGKFAKGSKWFWRWSIYPYCLMCNKIETIEKLYLEIKSIARVSLAMLTSYTILLSQNDELLTPAVSKNSITVPFSGHMLFRLSPEEINRFLDRVLLRQMEHRV</sequence>
<dbReference type="SUPFAM" id="SSF53474">
    <property type="entry name" value="alpha/beta-Hydrolases"/>
    <property type="match status" value="1"/>
</dbReference>
<dbReference type="Pfam" id="PF12697">
    <property type="entry name" value="Abhydrolase_6"/>
    <property type="match status" value="1"/>
</dbReference>
<dbReference type="Gene3D" id="3.40.50.1820">
    <property type="entry name" value="alpha/beta hydrolase"/>
    <property type="match status" value="1"/>
</dbReference>
<dbReference type="AlphaFoldDB" id="A0A932VRS4"/>
<feature type="domain" description="AB hydrolase-1" evidence="1">
    <location>
        <begin position="5"/>
        <end position="215"/>
    </location>
</feature>
<dbReference type="Proteomes" id="UP000753196">
    <property type="component" value="Unassembled WGS sequence"/>
</dbReference>